<keyword evidence="1" id="KW-1133">Transmembrane helix</keyword>
<dbReference type="EMBL" id="OE841557">
    <property type="protein sequence ID" value="CAD7596277.1"/>
    <property type="molecule type" value="Genomic_DNA"/>
</dbReference>
<reference evidence="2" key="1">
    <citation type="submission" date="2020-11" db="EMBL/GenBank/DDBJ databases">
        <authorList>
            <person name="Tran Van P."/>
        </authorList>
    </citation>
    <scope>NUCLEOTIDE SEQUENCE</scope>
</reference>
<organism evidence="2">
    <name type="scientific">Timema genevievae</name>
    <name type="common">Walking stick</name>
    <dbReference type="NCBI Taxonomy" id="629358"/>
    <lineage>
        <taxon>Eukaryota</taxon>
        <taxon>Metazoa</taxon>
        <taxon>Ecdysozoa</taxon>
        <taxon>Arthropoda</taxon>
        <taxon>Hexapoda</taxon>
        <taxon>Insecta</taxon>
        <taxon>Pterygota</taxon>
        <taxon>Neoptera</taxon>
        <taxon>Polyneoptera</taxon>
        <taxon>Phasmatodea</taxon>
        <taxon>Timematodea</taxon>
        <taxon>Timematoidea</taxon>
        <taxon>Timematidae</taxon>
        <taxon>Timema</taxon>
    </lineage>
</organism>
<sequence length="134" mass="14874">MSSRDLSTLMECVAGCCCCVFGAVIVVIGLVAVYITSAVYDKPSEYEKKQLTGRQMGMALIGLGFVTLLSVGLYGIIKYFNRRMKRQQLRRHLQERFRLAVSPNCFGPALTSWPHKMFVATGSDAVSTSEIRII</sequence>
<feature type="transmembrane region" description="Helical" evidence="1">
    <location>
        <begin position="12"/>
        <end position="36"/>
    </location>
</feature>
<feature type="transmembrane region" description="Helical" evidence="1">
    <location>
        <begin position="56"/>
        <end position="77"/>
    </location>
</feature>
<gene>
    <name evidence="2" type="ORF">TGEB3V08_LOCUS6341</name>
</gene>
<name>A0A7R9PM85_TIMGE</name>
<keyword evidence="1" id="KW-0472">Membrane</keyword>
<protein>
    <recommendedName>
        <fullName evidence="3">Transmembrane protein</fullName>
    </recommendedName>
</protein>
<evidence type="ECO:0000313" key="2">
    <source>
        <dbReference type="EMBL" id="CAD7596277.1"/>
    </source>
</evidence>
<dbReference type="AlphaFoldDB" id="A0A7R9PM85"/>
<evidence type="ECO:0000256" key="1">
    <source>
        <dbReference type="SAM" id="Phobius"/>
    </source>
</evidence>
<proteinExistence type="predicted"/>
<accession>A0A7R9PM85</accession>
<keyword evidence="1" id="KW-0812">Transmembrane</keyword>
<evidence type="ECO:0008006" key="3">
    <source>
        <dbReference type="Google" id="ProtNLM"/>
    </source>
</evidence>